<accession>A0A657LLR6</accession>
<evidence type="ECO:0000313" key="2">
    <source>
        <dbReference type="Proteomes" id="UP000182661"/>
    </source>
</evidence>
<sequence length="112" mass="12878">MKNLLNGFTNDSVEAIHLQNVIQEAKIVCFRRAYDDERSHNAILFVLTRKTSRAVPRIEETLTGPPICRRSKWYRTYSFGIKRLCRLVCRNFEVISSAQPKMARAGSEPFSG</sequence>
<comment type="caution">
    <text evidence="1">The sequence shown here is derived from an EMBL/GenBank/DDBJ whole genome shotgun (WGS) entry which is preliminary data.</text>
</comment>
<name>A0A657LLR6_9HYPH</name>
<dbReference type="EMBL" id="LSRP01000125">
    <property type="protein sequence ID" value="OJF91486.1"/>
    <property type="molecule type" value="Genomic_DNA"/>
</dbReference>
<organism evidence="1 2">
    <name type="scientific">Pararhizobium antarcticum</name>
    <dbReference type="NCBI Taxonomy" id="1798805"/>
    <lineage>
        <taxon>Bacteria</taxon>
        <taxon>Pseudomonadati</taxon>
        <taxon>Pseudomonadota</taxon>
        <taxon>Alphaproteobacteria</taxon>
        <taxon>Hyphomicrobiales</taxon>
        <taxon>Rhizobiaceae</taxon>
        <taxon>Rhizobium/Agrobacterium group</taxon>
        <taxon>Pararhizobium</taxon>
    </lineage>
</organism>
<keyword evidence="2" id="KW-1185">Reference proteome</keyword>
<protein>
    <submittedName>
        <fullName evidence="1">Uncharacterized protein</fullName>
    </submittedName>
</protein>
<dbReference type="AlphaFoldDB" id="A0A657LLR6"/>
<gene>
    <name evidence="1" type="ORF">AX760_23290</name>
</gene>
<proteinExistence type="predicted"/>
<evidence type="ECO:0000313" key="1">
    <source>
        <dbReference type="EMBL" id="OJF91486.1"/>
    </source>
</evidence>
<dbReference type="Proteomes" id="UP000182661">
    <property type="component" value="Unassembled WGS sequence"/>
</dbReference>
<reference evidence="1 2" key="1">
    <citation type="submission" date="2016-02" db="EMBL/GenBank/DDBJ databases">
        <title>Genome sequencing of a beta-galactosidase producing bacteria Rhizobium sp. 59.</title>
        <authorList>
            <person name="Wang D."/>
            <person name="Kot W."/>
            <person name="Qin Y."/>
            <person name="Hansen L."/>
            <person name="Naqvi K."/>
            <person name="Rensing C."/>
        </authorList>
    </citation>
    <scope>NUCLEOTIDE SEQUENCE [LARGE SCALE GENOMIC DNA]</scope>
    <source>
        <strain evidence="1 2">59</strain>
    </source>
</reference>